<dbReference type="SUPFAM" id="SSF48452">
    <property type="entry name" value="TPR-like"/>
    <property type="match status" value="1"/>
</dbReference>
<evidence type="ECO:0000259" key="3">
    <source>
        <dbReference type="SMART" id="SM01043"/>
    </source>
</evidence>
<protein>
    <recommendedName>
        <fullName evidence="3">Bacterial transcriptional activator domain-containing protein</fullName>
    </recommendedName>
</protein>
<evidence type="ECO:0000313" key="5">
    <source>
        <dbReference type="Proteomes" id="UP001501231"/>
    </source>
</evidence>
<dbReference type="PANTHER" id="PTHR35807:SF1">
    <property type="entry name" value="TRANSCRIPTIONAL REGULATOR REDD"/>
    <property type="match status" value="1"/>
</dbReference>
<keyword evidence="2" id="KW-0804">Transcription</keyword>
<evidence type="ECO:0000256" key="2">
    <source>
        <dbReference type="ARBA" id="ARBA00023163"/>
    </source>
</evidence>
<gene>
    <name evidence="4" type="ORF">GCM10010191_12740</name>
</gene>
<dbReference type="InterPro" id="IPR036388">
    <property type="entry name" value="WH-like_DNA-bd_sf"/>
</dbReference>
<sequence>MYTEGGKDTWALLGLLAEHRALPLPRETAYAKLWPDLDPAGDRDTFWKPMRDARTRLVQALGGGQAGPQVIQKLGRSSYRVNAGFFTFDVWELRDALKAARMAGGADKVCALTSAVEKYVGTYLPGCDYEFARNAALALEREVVDALAQLADLSEPEAAVLHLERATCIDPTAEHLCRQRMEMNARLGRVAAVHHCYQELAHVLEGLQLRPASQTEEVYRRLTRT</sequence>
<dbReference type="Pfam" id="PF03704">
    <property type="entry name" value="BTAD"/>
    <property type="match status" value="1"/>
</dbReference>
<dbReference type="EMBL" id="BAAARW010000004">
    <property type="protein sequence ID" value="GAA2406201.1"/>
    <property type="molecule type" value="Genomic_DNA"/>
</dbReference>
<accession>A0ABN3IJL8</accession>
<dbReference type="SMART" id="SM01043">
    <property type="entry name" value="BTAD"/>
    <property type="match status" value="1"/>
</dbReference>
<proteinExistence type="predicted"/>
<dbReference type="InterPro" id="IPR011990">
    <property type="entry name" value="TPR-like_helical_dom_sf"/>
</dbReference>
<reference evidence="4 5" key="1">
    <citation type="journal article" date="2019" name="Int. J. Syst. Evol. Microbiol.">
        <title>The Global Catalogue of Microorganisms (GCM) 10K type strain sequencing project: providing services to taxonomists for standard genome sequencing and annotation.</title>
        <authorList>
            <consortium name="The Broad Institute Genomics Platform"/>
            <consortium name="The Broad Institute Genome Sequencing Center for Infectious Disease"/>
            <person name="Wu L."/>
            <person name="Ma J."/>
        </authorList>
    </citation>
    <scope>NUCLEOTIDE SEQUENCE [LARGE SCALE GENOMIC DNA]</scope>
    <source>
        <strain evidence="4 5">JCM 3325</strain>
    </source>
</reference>
<keyword evidence="1" id="KW-0805">Transcription regulation</keyword>
<dbReference type="RefSeq" id="WP_344587569.1">
    <property type="nucleotide sequence ID" value="NZ_BAAARW010000004.1"/>
</dbReference>
<evidence type="ECO:0000313" key="4">
    <source>
        <dbReference type="EMBL" id="GAA2406201.1"/>
    </source>
</evidence>
<dbReference type="Proteomes" id="UP001501231">
    <property type="component" value="Unassembled WGS sequence"/>
</dbReference>
<name>A0ABN3IJL8_9ACTN</name>
<evidence type="ECO:0000256" key="1">
    <source>
        <dbReference type="ARBA" id="ARBA00023015"/>
    </source>
</evidence>
<dbReference type="PANTHER" id="PTHR35807">
    <property type="entry name" value="TRANSCRIPTIONAL REGULATOR REDD-RELATED"/>
    <property type="match status" value="1"/>
</dbReference>
<dbReference type="InterPro" id="IPR051677">
    <property type="entry name" value="AfsR-DnrI-RedD_regulator"/>
</dbReference>
<feature type="domain" description="Bacterial transcriptional activator" evidence="3">
    <location>
        <begin position="88"/>
        <end position="223"/>
    </location>
</feature>
<organism evidence="4 5">
    <name type="scientific">Actinomadura vinacea</name>
    <dbReference type="NCBI Taxonomy" id="115336"/>
    <lineage>
        <taxon>Bacteria</taxon>
        <taxon>Bacillati</taxon>
        <taxon>Actinomycetota</taxon>
        <taxon>Actinomycetes</taxon>
        <taxon>Streptosporangiales</taxon>
        <taxon>Thermomonosporaceae</taxon>
        <taxon>Actinomadura</taxon>
    </lineage>
</organism>
<dbReference type="Gene3D" id="1.10.10.10">
    <property type="entry name" value="Winged helix-like DNA-binding domain superfamily/Winged helix DNA-binding domain"/>
    <property type="match status" value="1"/>
</dbReference>
<keyword evidence="5" id="KW-1185">Reference proteome</keyword>
<dbReference type="Gene3D" id="1.25.40.10">
    <property type="entry name" value="Tetratricopeptide repeat domain"/>
    <property type="match status" value="1"/>
</dbReference>
<dbReference type="InterPro" id="IPR005158">
    <property type="entry name" value="BTAD"/>
</dbReference>
<comment type="caution">
    <text evidence="4">The sequence shown here is derived from an EMBL/GenBank/DDBJ whole genome shotgun (WGS) entry which is preliminary data.</text>
</comment>